<dbReference type="Pfam" id="PF00440">
    <property type="entry name" value="TetR_N"/>
    <property type="match status" value="1"/>
</dbReference>
<dbReference type="Gene3D" id="1.10.357.10">
    <property type="entry name" value="Tetracycline Repressor, domain 2"/>
    <property type="match status" value="1"/>
</dbReference>
<dbReference type="InterPro" id="IPR009057">
    <property type="entry name" value="Homeodomain-like_sf"/>
</dbReference>
<dbReference type="RefSeq" id="WP_161895144.1">
    <property type="nucleotide sequence ID" value="NZ_BJOV01000003.1"/>
</dbReference>
<keyword evidence="3" id="KW-0804">Transcription</keyword>
<dbReference type="PANTHER" id="PTHR47506:SF3">
    <property type="entry name" value="HTH-TYPE TRANSCRIPTIONAL REGULATOR LMRA"/>
    <property type="match status" value="1"/>
</dbReference>
<keyword evidence="1" id="KW-0805">Transcription regulation</keyword>
<keyword evidence="7" id="KW-1185">Reference proteome</keyword>
<evidence type="ECO:0000256" key="2">
    <source>
        <dbReference type="ARBA" id="ARBA00023125"/>
    </source>
</evidence>
<evidence type="ECO:0000313" key="7">
    <source>
        <dbReference type="Proteomes" id="UP000444960"/>
    </source>
</evidence>
<dbReference type="SUPFAM" id="SSF46689">
    <property type="entry name" value="Homeodomain-like"/>
    <property type="match status" value="1"/>
</dbReference>
<organism evidence="6 7">
    <name type="scientific">Gordonia spumicola</name>
    <dbReference type="NCBI Taxonomy" id="589161"/>
    <lineage>
        <taxon>Bacteria</taxon>
        <taxon>Bacillati</taxon>
        <taxon>Actinomycetota</taxon>
        <taxon>Actinomycetes</taxon>
        <taxon>Mycobacteriales</taxon>
        <taxon>Gordoniaceae</taxon>
        <taxon>Gordonia</taxon>
    </lineage>
</organism>
<dbReference type="AlphaFoldDB" id="A0A7I9V7H5"/>
<name>A0A7I9V7H5_9ACTN</name>
<comment type="caution">
    <text evidence="6">The sequence shown here is derived from an EMBL/GenBank/DDBJ whole genome shotgun (WGS) entry which is preliminary data.</text>
</comment>
<reference evidence="7" key="1">
    <citation type="submission" date="2019-06" db="EMBL/GenBank/DDBJ databases">
        <title>Gordonia isolated from sludge of a wastewater treatment plant.</title>
        <authorList>
            <person name="Tamura T."/>
            <person name="Aoyama K."/>
            <person name="Kang Y."/>
            <person name="Saito S."/>
            <person name="Akiyama N."/>
            <person name="Yazawa K."/>
            <person name="Gonoi T."/>
            <person name="Mikami Y."/>
        </authorList>
    </citation>
    <scope>NUCLEOTIDE SEQUENCE [LARGE SCALE GENOMIC DNA]</scope>
    <source>
        <strain evidence="7">NBRC 107696</strain>
    </source>
</reference>
<dbReference type="OrthoDB" id="4567939at2"/>
<keyword evidence="2 4" id="KW-0238">DNA-binding</keyword>
<protein>
    <submittedName>
        <fullName evidence="6">Putative TetR-family transcriptional regulator</fullName>
    </submittedName>
</protein>
<evidence type="ECO:0000256" key="4">
    <source>
        <dbReference type="PROSITE-ProRule" id="PRU00335"/>
    </source>
</evidence>
<dbReference type="InterPro" id="IPR001647">
    <property type="entry name" value="HTH_TetR"/>
</dbReference>
<dbReference type="InterPro" id="IPR036271">
    <property type="entry name" value="Tet_transcr_reg_TetR-rel_C_sf"/>
</dbReference>
<evidence type="ECO:0000256" key="1">
    <source>
        <dbReference type="ARBA" id="ARBA00023015"/>
    </source>
</evidence>
<dbReference type="SUPFAM" id="SSF48498">
    <property type="entry name" value="Tetracyclin repressor-like, C-terminal domain"/>
    <property type="match status" value="1"/>
</dbReference>
<feature type="domain" description="HTH tetR-type" evidence="5">
    <location>
        <begin position="2"/>
        <end position="62"/>
    </location>
</feature>
<evidence type="ECO:0000259" key="5">
    <source>
        <dbReference type="PROSITE" id="PS50977"/>
    </source>
</evidence>
<dbReference type="InterPro" id="IPR054156">
    <property type="entry name" value="YxaF_TetR_C"/>
</dbReference>
<evidence type="ECO:0000313" key="6">
    <source>
        <dbReference type="EMBL" id="GEE01338.1"/>
    </source>
</evidence>
<dbReference type="GO" id="GO:0003677">
    <property type="term" value="F:DNA binding"/>
    <property type="evidence" value="ECO:0007669"/>
    <property type="project" value="UniProtKB-UniRule"/>
</dbReference>
<dbReference type="Proteomes" id="UP000444960">
    <property type="component" value="Unassembled WGS sequence"/>
</dbReference>
<dbReference type="PANTHER" id="PTHR47506">
    <property type="entry name" value="TRANSCRIPTIONAL REGULATORY PROTEIN"/>
    <property type="match status" value="1"/>
</dbReference>
<proteinExistence type="predicted"/>
<evidence type="ECO:0000256" key="3">
    <source>
        <dbReference type="ARBA" id="ARBA00023163"/>
    </source>
</evidence>
<gene>
    <name evidence="6" type="ORF">nbrc107696_17840</name>
</gene>
<dbReference type="Pfam" id="PF21993">
    <property type="entry name" value="TetR_C_13_2"/>
    <property type="match status" value="1"/>
</dbReference>
<accession>A0A7I9V7H5</accession>
<sequence>MTSQRVKMVAAAADVIARKGVAGTSIGDVLTEADAPRGSVYHHFPGGRTELIEAAVERAASRVDDVLVDGARESPADAVADLAAMWRRVLTDSDFASGSTTAAAGAAHGDAPESAVIAAQYYRRWEQVLAVSLRTRGFTADDAHAVAVTVLAAFEGAVILCRAERSVDPLDLVADQLTRMVGGPDSG</sequence>
<dbReference type="EMBL" id="BJOV01000003">
    <property type="protein sequence ID" value="GEE01338.1"/>
    <property type="molecule type" value="Genomic_DNA"/>
</dbReference>
<feature type="DNA-binding region" description="H-T-H motif" evidence="4">
    <location>
        <begin position="25"/>
        <end position="44"/>
    </location>
</feature>
<dbReference type="PROSITE" id="PS50977">
    <property type="entry name" value="HTH_TETR_2"/>
    <property type="match status" value="1"/>
</dbReference>